<evidence type="ECO:0000313" key="2">
    <source>
        <dbReference type="Proteomes" id="UP000632138"/>
    </source>
</evidence>
<keyword evidence="2" id="KW-1185">Reference proteome</keyword>
<sequence length="131" mass="14355">MPTNTWDAVIKNLFAADDGTTNAADTVENGKPFDVVAQIEVGEDINAFAVRDQLFVAVRNLSQSTITAYIANPPRNLTPAHSRREETLKVDVSGWNARPGDLLEVVATYKFEAGVHSDHSYQLSAERVIVI</sequence>
<name>A0ABS2AUJ8_9ACTN</name>
<gene>
    <name evidence="1" type="ORF">JIG36_49200</name>
</gene>
<comment type="caution">
    <text evidence="1">The sequence shown here is derived from an EMBL/GenBank/DDBJ whole genome shotgun (WGS) entry which is preliminary data.</text>
</comment>
<reference evidence="1 2" key="1">
    <citation type="submission" date="2021-01" db="EMBL/GenBank/DDBJ databases">
        <title>Actinoplanes sp. nov. LDG1-06 isolated from lichen.</title>
        <authorList>
            <person name="Saeng-In P."/>
            <person name="Phongsopitanun W."/>
            <person name="Kanchanasin P."/>
            <person name="Yuki M."/>
            <person name="Kudo T."/>
            <person name="Ohkuma M."/>
            <person name="Tanasupawat S."/>
        </authorList>
    </citation>
    <scope>NUCLEOTIDE SEQUENCE [LARGE SCALE GENOMIC DNA]</scope>
    <source>
        <strain evidence="1 2">LDG1-06</strain>
    </source>
</reference>
<evidence type="ECO:0000313" key="1">
    <source>
        <dbReference type="EMBL" id="MBM2623499.1"/>
    </source>
</evidence>
<protein>
    <submittedName>
        <fullName evidence="1">Uncharacterized protein</fullName>
    </submittedName>
</protein>
<accession>A0ABS2AUJ8</accession>
<organism evidence="1 2">
    <name type="scientific">Paractinoplanes ovalisporus</name>
    <dbReference type="NCBI Taxonomy" id="2810368"/>
    <lineage>
        <taxon>Bacteria</taxon>
        <taxon>Bacillati</taxon>
        <taxon>Actinomycetota</taxon>
        <taxon>Actinomycetes</taxon>
        <taxon>Micromonosporales</taxon>
        <taxon>Micromonosporaceae</taxon>
        <taxon>Paractinoplanes</taxon>
    </lineage>
</organism>
<dbReference type="RefSeq" id="WP_203383842.1">
    <property type="nucleotide sequence ID" value="NZ_JAENHP010000036.1"/>
</dbReference>
<proteinExistence type="predicted"/>
<dbReference type="EMBL" id="JAENHP010000036">
    <property type="protein sequence ID" value="MBM2623499.1"/>
    <property type="molecule type" value="Genomic_DNA"/>
</dbReference>
<dbReference type="Proteomes" id="UP000632138">
    <property type="component" value="Unassembled WGS sequence"/>
</dbReference>